<dbReference type="AlphaFoldDB" id="A0A6G1CUC8"/>
<protein>
    <submittedName>
        <fullName evidence="2">Uncharacterized protein</fullName>
    </submittedName>
</protein>
<evidence type="ECO:0000313" key="3">
    <source>
        <dbReference type="Proteomes" id="UP000479710"/>
    </source>
</evidence>
<comment type="caution">
    <text evidence="2">The sequence shown here is derived from an EMBL/GenBank/DDBJ whole genome shotgun (WGS) entry which is preliminary data.</text>
</comment>
<proteinExistence type="predicted"/>
<sequence length="199" mass="20950">MRGRVAAAQSVHECSAETRTSAPSCCSRHDARRKAAVTGGALVAEPLSRIMHAQQRPRGRSPESGPGSSSARELDVAVAGVGWSGGFAPATSPPRVVPREVVRPSTAAAAVLSRPRLGPNRQRPAWGQALVQKVQELVLARAPSPEKRDPCHIVGIRCSNIDAVRGDTRREAPFRGWASATEGTSLIFAGLGEPTPSRA</sequence>
<keyword evidence="3" id="KW-1185">Reference proteome</keyword>
<accession>A0A6G1CUC8</accession>
<gene>
    <name evidence="2" type="ORF">E2562_029062</name>
</gene>
<reference evidence="2 3" key="1">
    <citation type="submission" date="2019-11" db="EMBL/GenBank/DDBJ databases">
        <title>Whole genome sequence of Oryza granulata.</title>
        <authorList>
            <person name="Li W."/>
        </authorList>
    </citation>
    <scope>NUCLEOTIDE SEQUENCE [LARGE SCALE GENOMIC DNA]</scope>
    <source>
        <strain evidence="3">cv. Menghai</strain>
        <tissue evidence="2">Leaf</tissue>
    </source>
</reference>
<dbReference type="Proteomes" id="UP000479710">
    <property type="component" value="Unassembled WGS sequence"/>
</dbReference>
<name>A0A6G1CUC8_9ORYZ</name>
<dbReference type="EMBL" id="SPHZ02000008">
    <property type="protein sequence ID" value="KAF0903689.1"/>
    <property type="molecule type" value="Genomic_DNA"/>
</dbReference>
<evidence type="ECO:0000256" key="1">
    <source>
        <dbReference type="SAM" id="MobiDB-lite"/>
    </source>
</evidence>
<evidence type="ECO:0000313" key="2">
    <source>
        <dbReference type="EMBL" id="KAF0903689.1"/>
    </source>
</evidence>
<organism evidence="2 3">
    <name type="scientific">Oryza meyeriana var. granulata</name>
    <dbReference type="NCBI Taxonomy" id="110450"/>
    <lineage>
        <taxon>Eukaryota</taxon>
        <taxon>Viridiplantae</taxon>
        <taxon>Streptophyta</taxon>
        <taxon>Embryophyta</taxon>
        <taxon>Tracheophyta</taxon>
        <taxon>Spermatophyta</taxon>
        <taxon>Magnoliopsida</taxon>
        <taxon>Liliopsida</taxon>
        <taxon>Poales</taxon>
        <taxon>Poaceae</taxon>
        <taxon>BOP clade</taxon>
        <taxon>Oryzoideae</taxon>
        <taxon>Oryzeae</taxon>
        <taxon>Oryzinae</taxon>
        <taxon>Oryza</taxon>
        <taxon>Oryza meyeriana</taxon>
    </lineage>
</organism>
<feature type="region of interest" description="Disordered" evidence="1">
    <location>
        <begin position="43"/>
        <end position="72"/>
    </location>
</feature>
<feature type="region of interest" description="Disordered" evidence="1">
    <location>
        <begin position="1"/>
        <end position="25"/>
    </location>
</feature>